<keyword evidence="2" id="KW-0456">Lyase</keyword>
<dbReference type="GO" id="GO:0016838">
    <property type="term" value="F:carbon-oxygen lyase activity, acting on phosphates"/>
    <property type="evidence" value="ECO:0007669"/>
    <property type="project" value="InterPro"/>
</dbReference>
<keyword evidence="4" id="KW-1185">Reference proteome</keyword>
<dbReference type="STRING" id="946122.A0A0C2S5W8"/>
<name>A0A0C2S5W8_AMAMK</name>
<gene>
    <name evidence="3" type="ORF">M378DRAFT_170929</name>
</gene>
<dbReference type="Gene3D" id="1.10.600.10">
    <property type="entry name" value="Farnesyl Diphosphate Synthase"/>
    <property type="match status" value="1"/>
</dbReference>
<reference evidence="3 4" key="1">
    <citation type="submission" date="2014-04" db="EMBL/GenBank/DDBJ databases">
        <title>Evolutionary Origins and Diversification of the Mycorrhizal Mutualists.</title>
        <authorList>
            <consortium name="DOE Joint Genome Institute"/>
            <consortium name="Mycorrhizal Genomics Consortium"/>
            <person name="Kohler A."/>
            <person name="Kuo A."/>
            <person name="Nagy L.G."/>
            <person name="Floudas D."/>
            <person name="Copeland A."/>
            <person name="Barry K.W."/>
            <person name="Cichocki N."/>
            <person name="Veneault-Fourrey C."/>
            <person name="LaButti K."/>
            <person name="Lindquist E.A."/>
            <person name="Lipzen A."/>
            <person name="Lundell T."/>
            <person name="Morin E."/>
            <person name="Murat C."/>
            <person name="Riley R."/>
            <person name="Ohm R."/>
            <person name="Sun H."/>
            <person name="Tunlid A."/>
            <person name="Henrissat B."/>
            <person name="Grigoriev I.V."/>
            <person name="Hibbett D.S."/>
            <person name="Martin F."/>
        </authorList>
    </citation>
    <scope>NUCLEOTIDE SEQUENCE [LARGE SCALE GENOMIC DNA]</scope>
    <source>
        <strain evidence="3 4">Koide BX008</strain>
    </source>
</reference>
<evidence type="ECO:0000313" key="4">
    <source>
        <dbReference type="Proteomes" id="UP000054549"/>
    </source>
</evidence>
<evidence type="ECO:0008006" key="5">
    <source>
        <dbReference type="Google" id="ProtNLM"/>
    </source>
</evidence>
<dbReference type="Proteomes" id="UP000054549">
    <property type="component" value="Unassembled WGS sequence"/>
</dbReference>
<evidence type="ECO:0000256" key="1">
    <source>
        <dbReference type="ARBA" id="ARBA00007946"/>
    </source>
</evidence>
<dbReference type="InterPro" id="IPR024652">
    <property type="entry name" value="Trichodiene_synth"/>
</dbReference>
<dbReference type="EMBL" id="KN818346">
    <property type="protein sequence ID" value="KIL58140.1"/>
    <property type="molecule type" value="Genomic_DNA"/>
</dbReference>
<dbReference type="AlphaFoldDB" id="A0A0C2S5W8"/>
<dbReference type="InParanoid" id="A0A0C2S5W8"/>
<comment type="similarity">
    <text evidence="1">Belongs to the trichodiene synthase family.</text>
</comment>
<accession>A0A0C2S5W8</accession>
<organism evidence="3 4">
    <name type="scientific">Amanita muscaria (strain Koide BX008)</name>
    <dbReference type="NCBI Taxonomy" id="946122"/>
    <lineage>
        <taxon>Eukaryota</taxon>
        <taxon>Fungi</taxon>
        <taxon>Dikarya</taxon>
        <taxon>Basidiomycota</taxon>
        <taxon>Agaricomycotina</taxon>
        <taxon>Agaricomycetes</taxon>
        <taxon>Agaricomycetidae</taxon>
        <taxon>Agaricales</taxon>
        <taxon>Pluteineae</taxon>
        <taxon>Amanitaceae</taxon>
        <taxon>Amanita</taxon>
    </lineage>
</organism>
<proteinExistence type="inferred from homology"/>
<evidence type="ECO:0000313" key="3">
    <source>
        <dbReference type="EMBL" id="KIL58140.1"/>
    </source>
</evidence>
<dbReference type="HOGENOM" id="CLU_052212_0_2_1"/>
<evidence type="ECO:0000256" key="2">
    <source>
        <dbReference type="ARBA" id="ARBA00023239"/>
    </source>
</evidence>
<dbReference type="SUPFAM" id="SSF48576">
    <property type="entry name" value="Terpenoid synthases"/>
    <property type="match status" value="1"/>
</dbReference>
<dbReference type="OrthoDB" id="2998174at2759"/>
<sequence length="303" mass="34429">MERTYTREIKNICTDFLNRVHIPFEIRKPDQPIFDDCCRAARQMGIVLDDKRSILQYLGSASNIAALAYGHLEHDKQVYIALYTASAIGLDETCSSDVESLKNFTHRFIMGKVHGHPIMDSYDMIVRQLPDRFESFAAEAMLQSALDFCVGLVMEHELLKKPALSRPSTQFPTFLRDLTGISRLYGILVFPDGTPLRSWMESIPSVIDFISYANDVLSFYKEKLANESNNYISVKARSKGCTNLEALQMAVDQAVKAYEESVAVLEHSPDALEAFQQFCRGYVHFHIADKRYKIAELWASSQC</sequence>
<dbReference type="InterPro" id="IPR008949">
    <property type="entry name" value="Isoprenoid_synthase_dom_sf"/>
</dbReference>
<protein>
    <recommendedName>
        <fullName evidence="5">Terpenoid synthase</fullName>
    </recommendedName>
</protein>
<dbReference type="Pfam" id="PF06330">
    <property type="entry name" value="TRI5"/>
    <property type="match status" value="1"/>
</dbReference>